<keyword evidence="3 6" id="KW-0694">RNA-binding</keyword>
<evidence type="ECO:0000313" key="8">
    <source>
        <dbReference type="EMBL" id="AKL97865.1"/>
    </source>
</evidence>
<keyword evidence="2 6" id="KW-0889">Transcription antitermination</keyword>
<evidence type="ECO:0000256" key="4">
    <source>
        <dbReference type="ARBA" id="ARBA00023015"/>
    </source>
</evidence>
<keyword evidence="9" id="KW-1185">Reference proteome</keyword>
<evidence type="ECO:0000259" key="7">
    <source>
        <dbReference type="Pfam" id="PF01029"/>
    </source>
</evidence>
<evidence type="ECO:0000256" key="6">
    <source>
        <dbReference type="HAMAP-Rule" id="MF_00073"/>
    </source>
</evidence>
<evidence type="ECO:0000256" key="5">
    <source>
        <dbReference type="ARBA" id="ARBA00023163"/>
    </source>
</evidence>
<reference evidence="8 9" key="1">
    <citation type="submission" date="2014-09" db="EMBL/GenBank/DDBJ databases">
        <title>Complete genome sequence of Endomicrobium proavitum.</title>
        <authorList>
            <person name="Zheng H."/>
        </authorList>
    </citation>
    <scope>NUCLEOTIDE SEQUENCE [LARGE SCALE GENOMIC DNA]</scope>
    <source>
        <strain evidence="8 9">Rsa215</strain>
    </source>
</reference>
<dbReference type="NCBIfam" id="TIGR01951">
    <property type="entry name" value="nusB"/>
    <property type="match status" value="1"/>
</dbReference>
<organism evidence="8 9">
    <name type="scientific">Endomicrobium proavitum</name>
    <dbReference type="NCBI Taxonomy" id="1408281"/>
    <lineage>
        <taxon>Bacteria</taxon>
        <taxon>Pseudomonadati</taxon>
        <taxon>Elusimicrobiota</taxon>
        <taxon>Endomicrobiia</taxon>
        <taxon>Endomicrobiales</taxon>
        <taxon>Endomicrobiaceae</taxon>
        <taxon>Endomicrobium</taxon>
    </lineage>
</organism>
<dbReference type="InterPro" id="IPR006027">
    <property type="entry name" value="NusB_RsmB_TIM44"/>
</dbReference>
<gene>
    <name evidence="6 8" type="primary">nusB</name>
    <name evidence="8" type="ORF">Epro_0486</name>
</gene>
<evidence type="ECO:0000256" key="2">
    <source>
        <dbReference type="ARBA" id="ARBA00022814"/>
    </source>
</evidence>
<dbReference type="GO" id="GO:0031564">
    <property type="term" value="P:transcription antitermination"/>
    <property type="evidence" value="ECO:0007669"/>
    <property type="project" value="UniProtKB-KW"/>
</dbReference>
<dbReference type="PANTHER" id="PTHR11078">
    <property type="entry name" value="N UTILIZATION SUBSTANCE PROTEIN B-RELATED"/>
    <property type="match status" value="1"/>
</dbReference>
<dbReference type="SUPFAM" id="SSF48013">
    <property type="entry name" value="NusB-like"/>
    <property type="match status" value="1"/>
</dbReference>
<dbReference type="PATRIC" id="fig|1408281.3.peg.499"/>
<dbReference type="CDD" id="cd00619">
    <property type="entry name" value="Terminator_NusB"/>
    <property type="match status" value="1"/>
</dbReference>
<name>A0A0G3WIZ7_9BACT</name>
<dbReference type="InterPro" id="IPR035926">
    <property type="entry name" value="NusB-like_sf"/>
</dbReference>
<protein>
    <recommendedName>
        <fullName evidence="6">Transcription antitermination protein NusB</fullName>
    </recommendedName>
    <alternativeName>
        <fullName evidence="6">Antitermination factor NusB</fullName>
    </alternativeName>
</protein>
<keyword evidence="5 6" id="KW-0804">Transcription</keyword>
<dbReference type="InterPro" id="IPR011605">
    <property type="entry name" value="NusB_fam"/>
</dbReference>
<accession>A0A0G3WIZ7</accession>
<evidence type="ECO:0000313" key="9">
    <source>
        <dbReference type="Proteomes" id="UP000035337"/>
    </source>
</evidence>
<dbReference type="Pfam" id="PF01029">
    <property type="entry name" value="NusB"/>
    <property type="match status" value="1"/>
</dbReference>
<comment type="similarity">
    <text evidence="1 6">Belongs to the NusB family.</text>
</comment>
<dbReference type="STRING" id="1408281.Epro_0486"/>
<dbReference type="GO" id="GO:0003723">
    <property type="term" value="F:RNA binding"/>
    <property type="evidence" value="ECO:0007669"/>
    <property type="project" value="UniProtKB-UniRule"/>
</dbReference>
<sequence length="135" mass="15554">MSSRREARECSLQMLYATDNCAMDCNAVYSCFDEYYPKGEPYKEFALKLFKGVCDKREEIDALINSYAKNWDLKRMAAVDRNIIRLAAYEVIDMPQTPINVIIDEAVEISKKYSTKDSSKFVNGILDKLKAVRNK</sequence>
<dbReference type="OrthoDB" id="9811381at2"/>
<dbReference type="KEGG" id="epo:Epro_0486"/>
<proteinExistence type="inferred from homology"/>
<dbReference type="HAMAP" id="MF_00073">
    <property type="entry name" value="NusB"/>
    <property type="match status" value="1"/>
</dbReference>
<dbReference type="PANTHER" id="PTHR11078:SF3">
    <property type="entry name" value="ANTITERMINATION NUSB DOMAIN-CONTAINING PROTEIN"/>
    <property type="match status" value="1"/>
</dbReference>
<dbReference type="GO" id="GO:0005829">
    <property type="term" value="C:cytosol"/>
    <property type="evidence" value="ECO:0007669"/>
    <property type="project" value="TreeGrafter"/>
</dbReference>
<dbReference type="RefSeq" id="WP_052570279.1">
    <property type="nucleotide sequence ID" value="NZ_CP009498.1"/>
</dbReference>
<evidence type="ECO:0000256" key="1">
    <source>
        <dbReference type="ARBA" id="ARBA00005952"/>
    </source>
</evidence>
<dbReference type="EMBL" id="CP009498">
    <property type="protein sequence ID" value="AKL97865.1"/>
    <property type="molecule type" value="Genomic_DNA"/>
</dbReference>
<keyword evidence="4 6" id="KW-0805">Transcription regulation</keyword>
<feature type="domain" description="NusB/RsmB/TIM44" evidence="7">
    <location>
        <begin position="5"/>
        <end position="129"/>
    </location>
</feature>
<dbReference type="Gene3D" id="1.10.940.10">
    <property type="entry name" value="NusB-like"/>
    <property type="match status" value="1"/>
</dbReference>
<dbReference type="GO" id="GO:0006353">
    <property type="term" value="P:DNA-templated transcription termination"/>
    <property type="evidence" value="ECO:0007669"/>
    <property type="project" value="UniProtKB-UniRule"/>
</dbReference>
<dbReference type="AlphaFoldDB" id="A0A0G3WIZ7"/>
<dbReference type="Proteomes" id="UP000035337">
    <property type="component" value="Chromosome"/>
</dbReference>
<comment type="function">
    <text evidence="6">Involved in transcription antitermination. Required for transcription of ribosomal RNA (rRNA) genes. Binds specifically to the boxA antiterminator sequence of the ribosomal RNA (rrn) operons.</text>
</comment>
<evidence type="ECO:0000256" key="3">
    <source>
        <dbReference type="ARBA" id="ARBA00022884"/>
    </source>
</evidence>